<evidence type="ECO:0000313" key="9">
    <source>
        <dbReference type="EMBL" id="MCW7554160.1"/>
    </source>
</evidence>
<proteinExistence type="inferred from homology"/>
<evidence type="ECO:0000256" key="1">
    <source>
        <dbReference type="ARBA" id="ARBA00010342"/>
    </source>
</evidence>
<dbReference type="CDD" id="cd16378">
    <property type="entry name" value="CcmH_N"/>
    <property type="match status" value="1"/>
</dbReference>
<dbReference type="InterPro" id="IPR005616">
    <property type="entry name" value="CcmH/CycL/Ccl2/NrfF_N"/>
</dbReference>
<dbReference type="Proteomes" id="UP001209854">
    <property type="component" value="Unassembled WGS sequence"/>
</dbReference>
<protein>
    <recommendedName>
        <fullName evidence="7">Cytochrome c-type biogenesis protein</fullName>
    </recommendedName>
</protein>
<dbReference type="InterPro" id="IPR038297">
    <property type="entry name" value="CcmH/CycL/NrfF/Ccl2_sf"/>
</dbReference>
<gene>
    <name evidence="9" type="ORF">NX722_16340</name>
</gene>
<evidence type="ECO:0000256" key="2">
    <source>
        <dbReference type="ARBA" id="ARBA00022617"/>
    </source>
</evidence>
<evidence type="ECO:0000256" key="4">
    <source>
        <dbReference type="ARBA" id="ARBA00022729"/>
    </source>
</evidence>
<keyword evidence="7" id="KW-0812">Transmembrane</keyword>
<evidence type="ECO:0000256" key="5">
    <source>
        <dbReference type="ARBA" id="ARBA00022748"/>
    </source>
</evidence>
<keyword evidence="10" id="KW-1185">Reference proteome</keyword>
<dbReference type="PANTHER" id="PTHR47870:SF1">
    <property type="entry name" value="CYTOCHROME C-TYPE BIOGENESIS PROTEIN CCMH"/>
    <property type="match status" value="1"/>
</dbReference>
<feature type="chain" id="PRO_5045003703" description="Cytochrome c-type biogenesis protein" evidence="7">
    <location>
        <begin position="21"/>
        <end position="157"/>
    </location>
</feature>
<keyword evidence="4 7" id="KW-0732">Signal</keyword>
<dbReference type="Pfam" id="PF03918">
    <property type="entry name" value="CcmH"/>
    <property type="match status" value="1"/>
</dbReference>
<keyword evidence="7" id="KW-1133">Transmembrane helix</keyword>
<feature type="signal peptide" evidence="7">
    <location>
        <begin position="1"/>
        <end position="20"/>
    </location>
</feature>
<evidence type="ECO:0000313" key="10">
    <source>
        <dbReference type="Proteomes" id="UP001209854"/>
    </source>
</evidence>
<keyword evidence="7" id="KW-0472">Membrane</keyword>
<evidence type="ECO:0000259" key="8">
    <source>
        <dbReference type="Pfam" id="PF03918"/>
    </source>
</evidence>
<comment type="function">
    <text evidence="7">Possible subunit of a heme lyase.</text>
</comment>
<dbReference type="PANTHER" id="PTHR47870">
    <property type="entry name" value="CYTOCHROME C-TYPE BIOGENESIS PROTEIN CCMH"/>
    <property type="match status" value="1"/>
</dbReference>
<feature type="domain" description="CcmH/CycL/Ccl2/NrfF N-terminal" evidence="8">
    <location>
        <begin position="12"/>
        <end position="153"/>
    </location>
</feature>
<organism evidence="9 10">
    <name type="scientific">Endozoicomonas gorgoniicola</name>
    <dbReference type="NCBI Taxonomy" id="1234144"/>
    <lineage>
        <taxon>Bacteria</taxon>
        <taxon>Pseudomonadati</taxon>
        <taxon>Pseudomonadota</taxon>
        <taxon>Gammaproteobacteria</taxon>
        <taxon>Oceanospirillales</taxon>
        <taxon>Endozoicomonadaceae</taxon>
        <taxon>Endozoicomonas</taxon>
    </lineage>
</organism>
<feature type="transmembrane region" description="Helical" evidence="7">
    <location>
        <begin position="108"/>
        <end position="129"/>
    </location>
</feature>
<comment type="similarity">
    <text evidence="1 7">Belongs to the CcmH/CycL/Ccl2/NrfF family.</text>
</comment>
<keyword evidence="5" id="KW-0201">Cytochrome c-type biogenesis</keyword>
<sequence>MLQVIRYVISLLVFSLWAMAANAAAIDDYVFETPEQQSRFIRLTTELRCPQCQNQSIADSNATISEDLRREVYRLIDEGREDQDIIRFMQERYGDFVLYKPRLNAQTLLLWFGPLFLLILALGVLAVIVKRHRKTAQSSVLDTAEQDELDNILDGKQ</sequence>
<keyword evidence="6 7" id="KW-0408">Iron</keyword>
<evidence type="ECO:0000256" key="6">
    <source>
        <dbReference type="ARBA" id="ARBA00023004"/>
    </source>
</evidence>
<comment type="caution">
    <text evidence="9">The sequence shown here is derived from an EMBL/GenBank/DDBJ whole genome shotgun (WGS) entry which is preliminary data.</text>
</comment>
<evidence type="ECO:0000256" key="7">
    <source>
        <dbReference type="RuleBase" id="RU364112"/>
    </source>
</evidence>
<dbReference type="InterPro" id="IPR051263">
    <property type="entry name" value="C-type_cytochrome_biogenesis"/>
</dbReference>
<keyword evidence="2 7" id="KW-0349">Heme</keyword>
<dbReference type="RefSeq" id="WP_262563895.1">
    <property type="nucleotide sequence ID" value="NZ_JAPFCC010000001.1"/>
</dbReference>
<name>A0ABT3MXQ1_9GAMM</name>
<reference evidence="9 10" key="1">
    <citation type="submission" date="2022-10" db="EMBL/GenBank/DDBJ databases">
        <title>High-quality genome sequences of two octocoral-associated bacteria, Endozoicomonas euniceicola EF212 and Endozoicomonas gorgoniicola PS125.</title>
        <authorList>
            <person name="Chiou Y.-J."/>
            <person name="Chen Y.-H."/>
        </authorList>
    </citation>
    <scope>NUCLEOTIDE SEQUENCE [LARGE SCALE GENOMIC DNA]</scope>
    <source>
        <strain evidence="9 10">PS125</strain>
    </source>
</reference>
<dbReference type="Gene3D" id="1.10.8.640">
    <property type="entry name" value="Cytochrome C biogenesis protein"/>
    <property type="match status" value="1"/>
</dbReference>
<dbReference type="EMBL" id="JAPFCC010000001">
    <property type="protein sequence ID" value="MCW7554160.1"/>
    <property type="molecule type" value="Genomic_DNA"/>
</dbReference>
<accession>A0ABT3MXQ1</accession>
<keyword evidence="3 7" id="KW-0479">Metal-binding</keyword>
<evidence type="ECO:0000256" key="3">
    <source>
        <dbReference type="ARBA" id="ARBA00022723"/>
    </source>
</evidence>